<comment type="caution">
    <text evidence="1">The sequence shown here is derived from an EMBL/GenBank/DDBJ whole genome shotgun (WGS) entry which is preliminary data.</text>
</comment>
<evidence type="ECO:0000313" key="1">
    <source>
        <dbReference type="EMBL" id="CAG8752853.1"/>
    </source>
</evidence>
<protein>
    <submittedName>
        <fullName evidence="1">36047_t:CDS:1</fullName>
    </submittedName>
</protein>
<dbReference type="Proteomes" id="UP000789920">
    <property type="component" value="Unassembled WGS sequence"/>
</dbReference>
<organism evidence="1 2">
    <name type="scientific">Racocetra persica</name>
    <dbReference type="NCBI Taxonomy" id="160502"/>
    <lineage>
        <taxon>Eukaryota</taxon>
        <taxon>Fungi</taxon>
        <taxon>Fungi incertae sedis</taxon>
        <taxon>Mucoromycota</taxon>
        <taxon>Glomeromycotina</taxon>
        <taxon>Glomeromycetes</taxon>
        <taxon>Diversisporales</taxon>
        <taxon>Gigasporaceae</taxon>
        <taxon>Racocetra</taxon>
    </lineage>
</organism>
<dbReference type="EMBL" id="CAJVQC010033036">
    <property type="protein sequence ID" value="CAG8752853.1"/>
    <property type="molecule type" value="Genomic_DNA"/>
</dbReference>
<sequence>SNSSTIEPEMDGSELDSNVDDETSLSKNDISALLKRLKTLERLQVACDKEVKNKKTDTFPDDMDDDSSKKKKKKSAKRRKNYKKEDTSSSETEDTGDEFKRKNPKFPPTICDWAIRRMMQGIINNKRDTEKRKLNNRSLHNDNKKSKSGEVTNQAQDLEAPSSINNLDNTIVASTSSSQTSPAKTTNTEDNTLPNRRRSSKVSNKKNAK</sequence>
<proteinExistence type="predicted"/>
<name>A0ACA9QHV2_9GLOM</name>
<feature type="non-terminal residue" evidence="1">
    <location>
        <position position="209"/>
    </location>
</feature>
<accession>A0ACA9QHV2</accession>
<evidence type="ECO:0000313" key="2">
    <source>
        <dbReference type="Proteomes" id="UP000789920"/>
    </source>
</evidence>
<reference evidence="1" key="1">
    <citation type="submission" date="2021-06" db="EMBL/GenBank/DDBJ databases">
        <authorList>
            <person name="Kallberg Y."/>
            <person name="Tangrot J."/>
            <person name="Rosling A."/>
        </authorList>
    </citation>
    <scope>NUCLEOTIDE SEQUENCE</scope>
    <source>
        <strain evidence="1">MA461A</strain>
    </source>
</reference>
<feature type="non-terminal residue" evidence="1">
    <location>
        <position position="1"/>
    </location>
</feature>
<gene>
    <name evidence="1" type="ORF">RPERSI_LOCUS14379</name>
</gene>
<keyword evidence="2" id="KW-1185">Reference proteome</keyword>